<evidence type="ECO:0008006" key="3">
    <source>
        <dbReference type="Google" id="ProtNLM"/>
    </source>
</evidence>
<gene>
    <name evidence="1" type="ORF">AQUCO_03000297v1</name>
</gene>
<dbReference type="EMBL" id="KZ305047">
    <property type="protein sequence ID" value="PIA37640.1"/>
    <property type="molecule type" value="Genomic_DNA"/>
</dbReference>
<protein>
    <recommendedName>
        <fullName evidence="3">C3H1-type domain-containing protein</fullName>
    </recommendedName>
</protein>
<keyword evidence="2" id="KW-1185">Reference proteome</keyword>
<proteinExistence type="predicted"/>
<sequence>MPGFEVTTAELLVETYASNTSSSFRHNYSGLSIPKTLPFLVLMKNDTSLCRWHVLDCRGRRSYCKYAHIYKLCVPSDNFQNV</sequence>
<name>A0A2G5D291_AQUCA</name>
<dbReference type="AlphaFoldDB" id="A0A2G5D291"/>
<evidence type="ECO:0000313" key="2">
    <source>
        <dbReference type="Proteomes" id="UP000230069"/>
    </source>
</evidence>
<reference evidence="1 2" key="1">
    <citation type="submission" date="2017-09" db="EMBL/GenBank/DDBJ databases">
        <title>WGS assembly of Aquilegia coerulea Goldsmith.</title>
        <authorList>
            <person name="Hodges S."/>
            <person name="Kramer E."/>
            <person name="Nordborg M."/>
            <person name="Tomkins J."/>
            <person name="Borevitz J."/>
            <person name="Derieg N."/>
            <person name="Yan J."/>
            <person name="Mihaltcheva S."/>
            <person name="Hayes R.D."/>
            <person name="Rokhsar D."/>
        </authorList>
    </citation>
    <scope>NUCLEOTIDE SEQUENCE [LARGE SCALE GENOMIC DNA]</scope>
    <source>
        <strain evidence="2">cv. Goldsmith</strain>
    </source>
</reference>
<dbReference type="InParanoid" id="A0A2G5D291"/>
<evidence type="ECO:0000313" key="1">
    <source>
        <dbReference type="EMBL" id="PIA37640.1"/>
    </source>
</evidence>
<dbReference type="Proteomes" id="UP000230069">
    <property type="component" value="Unassembled WGS sequence"/>
</dbReference>
<accession>A0A2G5D291</accession>
<organism evidence="1 2">
    <name type="scientific">Aquilegia coerulea</name>
    <name type="common">Rocky mountain columbine</name>
    <dbReference type="NCBI Taxonomy" id="218851"/>
    <lineage>
        <taxon>Eukaryota</taxon>
        <taxon>Viridiplantae</taxon>
        <taxon>Streptophyta</taxon>
        <taxon>Embryophyta</taxon>
        <taxon>Tracheophyta</taxon>
        <taxon>Spermatophyta</taxon>
        <taxon>Magnoliopsida</taxon>
        <taxon>Ranunculales</taxon>
        <taxon>Ranunculaceae</taxon>
        <taxon>Thalictroideae</taxon>
        <taxon>Aquilegia</taxon>
    </lineage>
</organism>